<feature type="compositionally biased region" description="Basic and acidic residues" evidence="1">
    <location>
        <begin position="255"/>
        <end position="265"/>
    </location>
</feature>
<dbReference type="RefSeq" id="XP_020097833.1">
    <property type="nucleotide sequence ID" value="XM_020242244.1"/>
</dbReference>
<dbReference type="PANTHER" id="PTHR33144">
    <property type="entry name" value="OS10G0409366 PROTEIN-RELATED"/>
    <property type="match status" value="1"/>
</dbReference>
<dbReference type="PANTHER" id="PTHR33144:SF25">
    <property type="entry name" value="DUF4216 DOMAIN-CONTAINING PROTEIN"/>
    <property type="match status" value="1"/>
</dbReference>
<reference evidence="2" key="1">
    <citation type="journal article" date="2015" name="Nat. Genet.">
        <title>The pineapple genome and the evolution of CAM photosynthesis.</title>
        <authorList>
            <person name="Ming R."/>
            <person name="VanBuren R."/>
            <person name="Wai C.M."/>
            <person name="Tang H."/>
            <person name="Schatz M.C."/>
            <person name="Bowers J.E."/>
            <person name="Lyons E."/>
            <person name="Wang M.L."/>
            <person name="Chen J."/>
            <person name="Biggers E."/>
            <person name="Zhang J."/>
            <person name="Huang L."/>
            <person name="Zhang L."/>
            <person name="Miao W."/>
            <person name="Zhang J."/>
            <person name="Ye Z."/>
            <person name="Miao C."/>
            <person name="Lin Z."/>
            <person name="Wang H."/>
            <person name="Zhou H."/>
            <person name="Yim W.C."/>
            <person name="Priest H.D."/>
            <person name="Zheng C."/>
            <person name="Woodhouse M."/>
            <person name="Edger P.P."/>
            <person name="Guyot R."/>
            <person name="Guo H.B."/>
            <person name="Guo H."/>
            <person name="Zheng G."/>
            <person name="Singh R."/>
            <person name="Sharma A."/>
            <person name="Min X."/>
            <person name="Zheng Y."/>
            <person name="Lee H."/>
            <person name="Gurtowski J."/>
            <person name="Sedlazeck F.J."/>
            <person name="Harkess A."/>
            <person name="McKain M.R."/>
            <person name="Liao Z."/>
            <person name="Fang J."/>
            <person name="Liu J."/>
            <person name="Zhang X."/>
            <person name="Zhang Q."/>
            <person name="Hu W."/>
            <person name="Qin Y."/>
            <person name="Wang K."/>
            <person name="Chen L.Y."/>
            <person name="Shirley N."/>
            <person name="Lin Y.R."/>
            <person name="Liu L.Y."/>
            <person name="Hernandez A.G."/>
            <person name="Wright C.L."/>
            <person name="Bulone V."/>
            <person name="Tuskan G.A."/>
            <person name="Heath K."/>
            <person name="Zee F."/>
            <person name="Moore P.H."/>
            <person name="Sunkar R."/>
            <person name="Leebens-Mack J.H."/>
            <person name="Mockler T."/>
            <person name="Bennetzen J.L."/>
            <person name="Freeling M."/>
            <person name="Sankoff D."/>
            <person name="Paterson A.H."/>
            <person name="Zhu X."/>
            <person name="Yang X."/>
            <person name="Smith J.A."/>
            <person name="Cushman J.C."/>
            <person name="Paull R.E."/>
            <person name="Yu Q."/>
        </authorList>
    </citation>
    <scope>NUCLEOTIDE SEQUENCE [LARGE SCALE GENOMIC DNA]</scope>
    <source>
        <strain evidence="2">cv. F153</strain>
    </source>
</reference>
<feature type="region of interest" description="Disordered" evidence="1">
    <location>
        <begin position="235"/>
        <end position="265"/>
    </location>
</feature>
<feature type="compositionally biased region" description="Polar residues" evidence="1">
    <location>
        <begin position="19"/>
        <end position="36"/>
    </location>
</feature>
<keyword evidence="2" id="KW-1185">Reference proteome</keyword>
<dbReference type="Pfam" id="PF03004">
    <property type="entry name" value="Transposase_24"/>
    <property type="match status" value="1"/>
</dbReference>
<evidence type="ECO:0000313" key="3">
    <source>
        <dbReference type="RefSeq" id="XP_020097833.1"/>
    </source>
</evidence>
<accession>A0A6P5FWE2</accession>
<name>A0A6P5FWE2_ANACO</name>
<organism evidence="2 3">
    <name type="scientific">Ananas comosus</name>
    <name type="common">Pineapple</name>
    <name type="synonym">Ananas ananas</name>
    <dbReference type="NCBI Taxonomy" id="4615"/>
    <lineage>
        <taxon>Eukaryota</taxon>
        <taxon>Viridiplantae</taxon>
        <taxon>Streptophyta</taxon>
        <taxon>Embryophyta</taxon>
        <taxon>Tracheophyta</taxon>
        <taxon>Spermatophyta</taxon>
        <taxon>Magnoliopsida</taxon>
        <taxon>Liliopsida</taxon>
        <taxon>Poales</taxon>
        <taxon>Bromeliaceae</taxon>
        <taxon>Bromelioideae</taxon>
        <taxon>Ananas</taxon>
    </lineage>
</organism>
<dbReference type="Proteomes" id="UP000515123">
    <property type="component" value="Linkage group 10"/>
</dbReference>
<feature type="compositionally biased region" description="Low complexity" evidence="1">
    <location>
        <begin position="37"/>
        <end position="50"/>
    </location>
</feature>
<dbReference type="OrthoDB" id="694700at2759"/>
<sequence length="412" mass="46724">MVRSKRLRDHEVTNLVLDESQTNGDNSSSILQSTSLDPEPSSDRSPASDSESLESQPQVEEEVEIERDDTVEIIDEKGNVKKKRMMRAKDVWTLLASEKIKVECNQFGQPIKKAGGILGGWLGTVARRGNICPIHYISWKIMPTDPFKLKIINITRSKFSLPGGIMKVDVDGWILKSVSKKWKDYKYDLKAKSKINQHTQQEVSKSVPPEVVPQQWIDLVRYWYSEKSEKYSKIGTASRKNHTTPHTTGSKSFARKRDEFEEKNKKQPGRIEFYAITHNSKDKAYINTASNNFVENAMNAIAASSAAEPSKSSTNLENDYIKNTLKRDKYGRVLGYGNGPTPTKIFGLQSQLRDMDNEQEDPMKEEVKRLKAKIEVMQNKHDSDMLEIKSLLRQLVGQSVNSSTDIRDPAPS</sequence>
<feature type="region of interest" description="Disordered" evidence="1">
    <location>
        <begin position="1"/>
        <end position="65"/>
    </location>
</feature>
<dbReference type="AlphaFoldDB" id="A0A6P5FWE2"/>
<gene>
    <name evidence="3" type="primary">LOC109716699</name>
</gene>
<dbReference type="GeneID" id="109716699"/>
<evidence type="ECO:0000256" key="1">
    <source>
        <dbReference type="SAM" id="MobiDB-lite"/>
    </source>
</evidence>
<evidence type="ECO:0000313" key="2">
    <source>
        <dbReference type="Proteomes" id="UP000515123"/>
    </source>
</evidence>
<protein>
    <submittedName>
        <fullName evidence="3">Uncharacterized protein LOC109716699</fullName>
    </submittedName>
</protein>
<reference evidence="3" key="2">
    <citation type="submission" date="2025-08" db="UniProtKB">
        <authorList>
            <consortium name="RefSeq"/>
        </authorList>
    </citation>
    <scope>IDENTIFICATION</scope>
    <source>
        <tissue evidence="3">Leaf</tissue>
    </source>
</reference>
<proteinExistence type="predicted"/>
<dbReference type="InterPro" id="IPR004252">
    <property type="entry name" value="Probable_transposase_24"/>
</dbReference>